<accession>A0A7G9RCA3</accession>
<evidence type="ECO:0000313" key="1">
    <source>
        <dbReference type="EMBL" id="QNN53228.1"/>
    </source>
</evidence>
<gene>
    <name evidence="1" type="ORF">H9L09_01705</name>
</gene>
<dbReference type="EMBL" id="CP060713">
    <property type="protein sequence ID" value="QNN53228.1"/>
    <property type="molecule type" value="Genomic_DNA"/>
</dbReference>
<name>A0A7G9RCA3_9ACTN</name>
<evidence type="ECO:0000313" key="2">
    <source>
        <dbReference type="Proteomes" id="UP000515947"/>
    </source>
</evidence>
<protein>
    <recommendedName>
        <fullName evidence="3">Cyclase</fullName>
    </recommendedName>
</protein>
<sequence>MPRVIITHDIREVDRWLAGKDERAAAMPGATGVTDLVALDGSNQAAVTFETDDLDALLAMLQAMPPEVAAQAESHGVIPPFTVYVER</sequence>
<dbReference type="AlphaFoldDB" id="A0A7G9RCA3"/>
<evidence type="ECO:0008006" key="3">
    <source>
        <dbReference type="Google" id="ProtNLM"/>
    </source>
</evidence>
<dbReference type="Proteomes" id="UP000515947">
    <property type="component" value="Chromosome"/>
</dbReference>
<keyword evidence="2" id="KW-1185">Reference proteome</keyword>
<dbReference type="KEGG" id="nmes:H9L09_01705"/>
<organism evidence="1 2">
    <name type="scientific">Nocardioides mesophilus</name>
    <dbReference type="NCBI Taxonomy" id="433659"/>
    <lineage>
        <taxon>Bacteria</taxon>
        <taxon>Bacillati</taxon>
        <taxon>Actinomycetota</taxon>
        <taxon>Actinomycetes</taxon>
        <taxon>Propionibacteriales</taxon>
        <taxon>Nocardioidaceae</taxon>
        <taxon>Nocardioides</taxon>
    </lineage>
</organism>
<reference evidence="1 2" key="1">
    <citation type="submission" date="2020-08" db="EMBL/GenBank/DDBJ databases">
        <title>Genome sequence of Nocardioides mesophilus KACC 16243T.</title>
        <authorList>
            <person name="Hyun D.-W."/>
            <person name="Bae J.-W."/>
        </authorList>
    </citation>
    <scope>NUCLEOTIDE SEQUENCE [LARGE SCALE GENOMIC DNA]</scope>
    <source>
        <strain evidence="1 2">KACC 16243</strain>
    </source>
</reference>
<dbReference type="RefSeq" id="WP_187579070.1">
    <property type="nucleotide sequence ID" value="NZ_CP060713.1"/>
</dbReference>
<proteinExistence type="predicted"/>